<keyword evidence="2" id="KW-1185">Reference proteome</keyword>
<dbReference type="EMBL" id="JAGGLV010000002">
    <property type="protein sequence ID" value="MBP2110661.1"/>
    <property type="molecule type" value="Genomic_DNA"/>
</dbReference>
<comment type="caution">
    <text evidence="1">The sequence shown here is derived from an EMBL/GenBank/DDBJ whole genome shotgun (WGS) entry which is preliminary data.</text>
</comment>
<sequence length="140" mass="15769">MSFIKKFSIVLVSLTLFSGCDGKNSDSPNNKTLNDEEYNLTITNNSPLFLKSVVVTVDEKDDTHINSQIDSNIKFGEVAKFRIKNGNHSFKITLNPKKNYSVSKEVSEKFEQGKVINYQVEIDRNEVTINKQTDKGTSGE</sequence>
<proteinExistence type="predicted"/>
<evidence type="ECO:0000313" key="1">
    <source>
        <dbReference type="EMBL" id="MBP2110661.1"/>
    </source>
</evidence>
<organism evidence="1 2">
    <name type="scientific">Paenibacillus silagei</name>
    <dbReference type="NCBI Taxonomy" id="1670801"/>
    <lineage>
        <taxon>Bacteria</taxon>
        <taxon>Bacillati</taxon>
        <taxon>Bacillota</taxon>
        <taxon>Bacilli</taxon>
        <taxon>Bacillales</taxon>
        <taxon>Paenibacillaceae</taxon>
        <taxon>Paenibacillus</taxon>
    </lineage>
</organism>
<evidence type="ECO:0000313" key="2">
    <source>
        <dbReference type="Proteomes" id="UP000773462"/>
    </source>
</evidence>
<accession>A0ABS4NMF6</accession>
<dbReference type="RefSeq" id="WP_209869647.1">
    <property type="nucleotide sequence ID" value="NZ_JAGGLV010000002.1"/>
</dbReference>
<dbReference type="Proteomes" id="UP000773462">
    <property type="component" value="Unassembled WGS sequence"/>
</dbReference>
<gene>
    <name evidence="1" type="ORF">J2Z70_000801</name>
</gene>
<name>A0ABS4NMF6_9BACL</name>
<evidence type="ECO:0008006" key="3">
    <source>
        <dbReference type="Google" id="ProtNLM"/>
    </source>
</evidence>
<protein>
    <recommendedName>
        <fullName evidence="3">Lipoprotein</fullName>
    </recommendedName>
</protein>
<dbReference type="PROSITE" id="PS51257">
    <property type="entry name" value="PROKAR_LIPOPROTEIN"/>
    <property type="match status" value="1"/>
</dbReference>
<reference evidence="1 2" key="1">
    <citation type="submission" date="2021-03" db="EMBL/GenBank/DDBJ databases">
        <title>Genomic Encyclopedia of Type Strains, Phase IV (KMG-IV): sequencing the most valuable type-strain genomes for metagenomic binning, comparative biology and taxonomic classification.</title>
        <authorList>
            <person name="Goeker M."/>
        </authorList>
    </citation>
    <scope>NUCLEOTIDE SEQUENCE [LARGE SCALE GENOMIC DNA]</scope>
    <source>
        <strain evidence="1 2">DSM 101953</strain>
    </source>
</reference>